<evidence type="ECO:0000313" key="1">
    <source>
        <dbReference type="EMBL" id="MBB6568817.1"/>
    </source>
</evidence>
<dbReference type="InterPro" id="IPR011060">
    <property type="entry name" value="RibuloseP-bd_barrel"/>
</dbReference>
<dbReference type="SUPFAM" id="SSF51366">
    <property type="entry name" value="Ribulose-phoshate binding barrel"/>
    <property type="match status" value="1"/>
</dbReference>
<dbReference type="GO" id="GO:0043720">
    <property type="term" value="F:3-keto-5-aminohexanoate cleavage activity"/>
    <property type="evidence" value="ECO:0007669"/>
    <property type="project" value="InterPro"/>
</dbReference>
<gene>
    <name evidence="1" type="ORF">HNR71_004454</name>
    <name evidence="2" type="ORF">HPO96_35625</name>
</gene>
<accession>A0A7Y4L9B7</accession>
<dbReference type="EMBL" id="JABJRC010000014">
    <property type="protein sequence ID" value="NOL45586.1"/>
    <property type="molecule type" value="Genomic_DNA"/>
</dbReference>
<sequence>MIKACLNGDRTRADHPGVPITPAELATAAAAAVQAGADAIHIHPRGADERESLHWPDIRAAVDAVRAACPGVPIGVSTREPIVPDLTERLRLLAEWSPGPDFASVNFHEPGAAQVADLLISRGIAVEAGLFTPQAAATYLAWSGPTLRILVEAIPGISPTPDPAQQILAALPADTPALVHGENDWAWPTLHWARTHNYDTRLGFEDTLTGPTGQPVTTNADLFGWLSATT</sequence>
<dbReference type="Gene3D" id="3.20.20.70">
    <property type="entry name" value="Aldolase class I"/>
    <property type="match status" value="1"/>
</dbReference>
<proteinExistence type="predicted"/>
<dbReference type="RefSeq" id="WP_171678885.1">
    <property type="nucleotide sequence ID" value="NZ_BAAAGT010000019.1"/>
</dbReference>
<dbReference type="EMBL" id="JACHKF010000001">
    <property type="protein sequence ID" value="MBB6568817.1"/>
    <property type="molecule type" value="Genomic_DNA"/>
</dbReference>
<keyword evidence="3" id="KW-1185">Reference proteome</keyword>
<dbReference type="Pfam" id="PF05853">
    <property type="entry name" value="BKACE"/>
    <property type="match status" value="1"/>
</dbReference>
<evidence type="ECO:0000313" key="4">
    <source>
        <dbReference type="Proteomes" id="UP000553957"/>
    </source>
</evidence>
<dbReference type="InterPro" id="IPR013785">
    <property type="entry name" value="Aldolase_TIM"/>
</dbReference>
<reference evidence="2 3" key="1">
    <citation type="submission" date="2020-05" db="EMBL/GenBank/DDBJ databases">
        <title>Genome sequence of Kribbella sandramycini ATCC 39419.</title>
        <authorList>
            <person name="Maclea K.S."/>
            <person name="Fair J.L."/>
        </authorList>
    </citation>
    <scope>NUCLEOTIDE SEQUENCE [LARGE SCALE GENOMIC DNA]</scope>
    <source>
        <strain evidence="2 3">ATCC 39419</strain>
    </source>
</reference>
<dbReference type="Proteomes" id="UP000553957">
    <property type="component" value="Unassembled WGS sequence"/>
</dbReference>
<evidence type="ECO:0000313" key="3">
    <source>
        <dbReference type="Proteomes" id="UP000534306"/>
    </source>
</evidence>
<protein>
    <submittedName>
        <fullName evidence="1">Uncharacterized protein (DUF849 family)</fullName>
    </submittedName>
</protein>
<dbReference type="InterPro" id="IPR008567">
    <property type="entry name" value="BKACE"/>
</dbReference>
<dbReference type="PANTHER" id="PTHR37418:SF1">
    <property type="entry name" value="3-KETO-5-AMINOHEXANOATE CLEAVAGE PROTEIN"/>
    <property type="match status" value="1"/>
</dbReference>
<reference evidence="1 4" key="2">
    <citation type="submission" date="2020-08" db="EMBL/GenBank/DDBJ databases">
        <title>Sequencing the genomes of 1000 actinobacteria strains.</title>
        <authorList>
            <person name="Klenk H.-P."/>
        </authorList>
    </citation>
    <scope>NUCLEOTIDE SEQUENCE [LARGE SCALE GENOMIC DNA]</scope>
    <source>
        <strain evidence="1 4">DSM 15626</strain>
    </source>
</reference>
<name>A0A7Y4L9B7_9ACTN</name>
<dbReference type="AlphaFoldDB" id="A0A7Y4L9B7"/>
<dbReference type="PANTHER" id="PTHR37418">
    <property type="entry name" value="3-KETO-5-AMINOHEXANOATE CLEAVAGE ENZYME-RELATED"/>
    <property type="match status" value="1"/>
</dbReference>
<comment type="caution">
    <text evidence="2">The sequence shown here is derived from an EMBL/GenBank/DDBJ whole genome shotgun (WGS) entry which is preliminary data.</text>
</comment>
<dbReference type="Proteomes" id="UP000534306">
    <property type="component" value="Unassembled WGS sequence"/>
</dbReference>
<evidence type="ECO:0000313" key="2">
    <source>
        <dbReference type="EMBL" id="NOL45586.1"/>
    </source>
</evidence>
<organism evidence="2 3">
    <name type="scientific">Kribbella sandramycini</name>
    <dbReference type="NCBI Taxonomy" id="60450"/>
    <lineage>
        <taxon>Bacteria</taxon>
        <taxon>Bacillati</taxon>
        <taxon>Actinomycetota</taxon>
        <taxon>Actinomycetes</taxon>
        <taxon>Propionibacteriales</taxon>
        <taxon>Kribbellaceae</taxon>
        <taxon>Kribbella</taxon>
    </lineage>
</organism>